<reference evidence="3 4" key="1">
    <citation type="journal article" date="2012" name="BMC Genomics">
        <title>Sequencing the genome of Marssonina brunnea reveals fungus-poplar co-evolution.</title>
        <authorList>
            <person name="Zhu S."/>
            <person name="Cao Y.-Z."/>
            <person name="Jiang C."/>
            <person name="Tan B.-Y."/>
            <person name="Wang Z."/>
            <person name="Feng S."/>
            <person name="Zhang L."/>
            <person name="Su X.-H."/>
            <person name="Brejova B."/>
            <person name="Vinar T."/>
            <person name="Xu M."/>
            <person name="Wang M.-X."/>
            <person name="Zhang S.-G."/>
            <person name="Huang M.-R."/>
            <person name="Wu R."/>
            <person name="Zhou Y."/>
        </authorList>
    </citation>
    <scope>NUCLEOTIDE SEQUENCE [LARGE SCALE GENOMIC DNA]</scope>
    <source>
        <strain evidence="3 4">MB_m1</strain>
    </source>
</reference>
<feature type="compositionally biased region" description="Basic and acidic residues" evidence="1">
    <location>
        <begin position="343"/>
        <end position="356"/>
    </location>
</feature>
<dbReference type="InParanoid" id="K1X4U3"/>
<dbReference type="AlphaFoldDB" id="K1X4U3"/>
<dbReference type="InterPro" id="IPR010721">
    <property type="entry name" value="UstE-like"/>
</dbReference>
<dbReference type="GO" id="GO:0016020">
    <property type="term" value="C:membrane"/>
    <property type="evidence" value="ECO:0007669"/>
    <property type="project" value="TreeGrafter"/>
</dbReference>
<evidence type="ECO:0000313" key="3">
    <source>
        <dbReference type="EMBL" id="EKD20181.1"/>
    </source>
</evidence>
<dbReference type="EMBL" id="JH921430">
    <property type="protein sequence ID" value="EKD20181.1"/>
    <property type="molecule type" value="Genomic_DNA"/>
</dbReference>
<keyword evidence="2" id="KW-0472">Membrane</keyword>
<dbReference type="Proteomes" id="UP000006753">
    <property type="component" value="Unassembled WGS sequence"/>
</dbReference>
<dbReference type="OrthoDB" id="201504at2759"/>
<keyword evidence="2" id="KW-0812">Transmembrane</keyword>
<name>K1X4U3_MARBU</name>
<evidence type="ECO:0000256" key="2">
    <source>
        <dbReference type="SAM" id="Phobius"/>
    </source>
</evidence>
<feature type="transmembrane region" description="Helical" evidence="2">
    <location>
        <begin position="53"/>
        <end position="71"/>
    </location>
</feature>
<feature type="transmembrane region" description="Helical" evidence="2">
    <location>
        <begin position="149"/>
        <end position="173"/>
    </location>
</feature>
<dbReference type="PANTHER" id="PTHR32251:SF23">
    <property type="entry name" value="3-OXO-5-ALPHA-STEROID 4-DEHYDROGENASE (DUF1295)"/>
    <property type="match status" value="1"/>
</dbReference>
<keyword evidence="4" id="KW-1185">Reference proteome</keyword>
<evidence type="ECO:0000313" key="4">
    <source>
        <dbReference type="Proteomes" id="UP000006753"/>
    </source>
</evidence>
<protein>
    <submittedName>
        <fullName evidence="3">Putative DUF1295 domain protein</fullName>
    </submittedName>
</protein>
<proteinExistence type="predicted"/>
<evidence type="ECO:0000256" key="1">
    <source>
        <dbReference type="SAM" id="MobiDB-lite"/>
    </source>
</evidence>
<dbReference type="OMA" id="WRKGGYQ"/>
<feature type="compositionally biased region" description="Basic residues" evidence="1">
    <location>
        <begin position="357"/>
        <end position="366"/>
    </location>
</feature>
<accession>K1X4U3</accession>
<dbReference type="Gene3D" id="1.20.120.1630">
    <property type="match status" value="1"/>
</dbReference>
<gene>
    <name evidence="3" type="ORF">MBM_02133</name>
</gene>
<sequence>MALPVIKSIVDCSSLEKTVYPYLPQLYDLPQQIIQTCNDPTGLKNLYLATNPLISAFAFSLFLAPLVLVISEINKNYSQIDRLWSILPTIYNAHYTVYAHMSGLDTQRLDNLIAFSVVWSLRLTFNYWRKGGYSIGSEDYRWEIVKSKVHPGVFFIFNIIFISLAQSVLLFAITTPTYIILLAARLGQEFSTSDIIFARLLMALVLLEFFADQQQWNYQQAKKEYLKTAKVPRSYHQEDLDRGFVVTGLWSWSRHPNFAAEQTIWVLLYQWGCWTSDVMYNWTFVGAMSYLILFQGSTWLTELITSGKYPEYKEYQRRVSKFIPRLYTDLPGDFSDTRQQPKISEETAEEKKIEKKGARKSSTVKK</sequence>
<dbReference type="HOGENOM" id="CLU_043418_0_1_1"/>
<dbReference type="RefSeq" id="XP_007290022.1">
    <property type="nucleotide sequence ID" value="XM_007289960.1"/>
</dbReference>
<dbReference type="Pfam" id="PF06966">
    <property type="entry name" value="DUF1295"/>
    <property type="match status" value="1"/>
</dbReference>
<keyword evidence="2" id="KW-1133">Transmembrane helix</keyword>
<organism evidence="3 4">
    <name type="scientific">Marssonina brunnea f. sp. multigermtubi (strain MB_m1)</name>
    <name type="common">Marssonina leaf spot fungus</name>
    <dbReference type="NCBI Taxonomy" id="1072389"/>
    <lineage>
        <taxon>Eukaryota</taxon>
        <taxon>Fungi</taxon>
        <taxon>Dikarya</taxon>
        <taxon>Ascomycota</taxon>
        <taxon>Pezizomycotina</taxon>
        <taxon>Leotiomycetes</taxon>
        <taxon>Helotiales</taxon>
        <taxon>Drepanopezizaceae</taxon>
        <taxon>Drepanopeziza</taxon>
    </lineage>
</organism>
<dbReference type="eggNOG" id="KOG4650">
    <property type="taxonomic scope" value="Eukaryota"/>
</dbReference>
<feature type="region of interest" description="Disordered" evidence="1">
    <location>
        <begin position="329"/>
        <end position="366"/>
    </location>
</feature>
<feature type="transmembrane region" description="Helical" evidence="2">
    <location>
        <begin position="193"/>
        <end position="211"/>
    </location>
</feature>
<dbReference type="PANTHER" id="PTHR32251">
    <property type="entry name" value="3-OXO-5-ALPHA-STEROID 4-DEHYDROGENASE"/>
    <property type="match status" value="1"/>
</dbReference>
<dbReference type="GeneID" id="18758068"/>
<dbReference type="KEGG" id="mbe:MBM_02133"/>